<proteinExistence type="predicted"/>
<dbReference type="Proteomes" id="UP000035352">
    <property type="component" value="Chromosome"/>
</dbReference>
<sequence>MSLGWVLALPACLAGAALLEQLTVRGIRAVQLSAAPLSGDHVDSVYYERSAWTPGERDNIVLWLALGTAGGALWASMLFDIRTALLAVPAWLAALGWDLWRWERAAASVKFVSWRRGWRQSARRVPVSRLASVDVHEKPVLGPLSVCSLRLTLDDGKVVKLPRTCSLGGLDRVEDVANFIRLQMQQVEELRRRRANEQRRQVGPRPDAAERELRERLKALRRTRPQATAAHH</sequence>
<evidence type="ECO:0008006" key="4">
    <source>
        <dbReference type="Google" id="ProtNLM"/>
    </source>
</evidence>
<feature type="region of interest" description="Disordered" evidence="1">
    <location>
        <begin position="193"/>
        <end position="212"/>
    </location>
</feature>
<name>A0A0G3BGC2_9BURK</name>
<dbReference type="OrthoDB" id="8913869at2"/>
<dbReference type="EMBL" id="CP011371">
    <property type="protein sequence ID" value="AKJ27018.1"/>
    <property type="molecule type" value="Genomic_DNA"/>
</dbReference>
<dbReference type="AlphaFoldDB" id="A0A0G3BGC2"/>
<dbReference type="KEGG" id="pbh:AAW51_0327"/>
<keyword evidence="3" id="KW-1185">Reference proteome</keyword>
<evidence type="ECO:0000256" key="1">
    <source>
        <dbReference type="SAM" id="MobiDB-lite"/>
    </source>
</evidence>
<organism evidence="2 3">
    <name type="scientific">Caldimonas brevitalea</name>
    <dbReference type="NCBI Taxonomy" id="413882"/>
    <lineage>
        <taxon>Bacteria</taxon>
        <taxon>Pseudomonadati</taxon>
        <taxon>Pseudomonadota</taxon>
        <taxon>Betaproteobacteria</taxon>
        <taxon>Burkholderiales</taxon>
        <taxon>Sphaerotilaceae</taxon>
        <taxon>Caldimonas</taxon>
    </lineage>
</organism>
<protein>
    <recommendedName>
        <fullName evidence="4">PH domain-containing protein</fullName>
    </recommendedName>
</protein>
<gene>
    <name evidence="2" type="ORF">AAW51_0327</name>
</gene>
<dbReference type="RefSeq" id="WP_047193229.1">
    <property type="nucleotide sequence ID" value="NZ_CP011371.1"/>
</dbReference>
<evidence type="ECO:0000313" key="3">
    <source>
        <dbReference type="Proteomes" id="UP000035352"/>
    </source>
</evidence>
<accession>A0A0G3BGC2</accession>
<reference evidence="2 3" key="1">
    <citation type="submission" date="2015-05" db="EMBL/GenBank/DDBJ databases">
        <authorList>
            <person name="Tang B."/>
            <person name="Yu Y."/>
        </authorList>
    </citation>
    <scope>NUCLEOTIDE SEQUENCE [LARGE SCALE GENOMIC DNA]</scope>
    <source>
        <strain evidence="2 3">DSM 7029</strain>
    </source>
</reference>
<evidence type="ECO:0000313" key="2">
    <source>
        <dbReference type="EMBL" id="AKJ27018.1"/>
    </source>
</evidence>